<keyword evidence="7" id="KW-0449">Lipoprotein</keyword>
<evidence type="ECO:0000256" key="3">
    <source>
        <dbReference type="ARBA" id="ARBA00023237"/>
    </source>
</evidence>
<dbReference type="Pfam" id="PF00691">
    <property type="entry name" value="OmpA"/>
    <property type="match status" value="1"/>
</dbReference>
<accession>A0A4Q2RBF2</accession>
<keyword evidence="8" id="KW-1185">Reference proteome</keyword>
<keyword evidence="5" id="KW-0732">Signal</keyword>
<comment type="subcellular location">
    <subcellularLocation>
        <location evidence="1">Cell outer membrane</location>
    </subcellularLocation>
</comment>
<dbReference type="Proteomes" id="UP000289411">
    <property type="component" value="Unassembled WGS sequence"/>
</dbReference>
<dbReference type="SUPFAM" id="SSF103088">
    <property type="entry name" value="OmpA-like"/>
    <property type="match status" value="1"/>
</dbReference>
<dbReference type="PANTHER" id="PTHR30329">
    <property type="entry name" value="STATOR ELEMENT OF FLAGELLAR MOTOR COMPLEX"/>
    <property type="match status" value="1"/>
</dbReference>
<dbReference type="PRINTS" id="PR01021">
    <property type="entry name" value="OMPADOMAIN"/>
</dbReference>
<evidence type="ECO:0000256" key="2">
    <source>
        <dbReference type="ARBA" id="ARBA00023136"/>
    </source>
</evidence>
<sequence>MRTPVKSLPRLAAAALSAAALAGCGAFGGSSAPSVNGDTPIATLLDAPRGSPSDFDVNVGRRVFFAPNSADLSDTGRVTLDKQAAWLKRFAPYRIVVEGYADEPGSPAANLDLGRRRAAAVAAYLERRGIGAGRVKTVSFGNTRPVRRCPDASCWSQNRRAVTVLDSVAS</sequence>
<dbReference type="InterPro" id="IPR006664">
    <property type="entry name" value="OMP_bac"/>
</dbReference>
<evidence type="ECO:0000313" key="8">
    <source>
        <dbReference type="Proteomes" id="UP000289411"/>
    </source>
</evidence>
<name>A0A4Q2RBF2_9HYPH</name>
<evidence type="ECO:0000256" key="1">
    <source>
        <dbReference type="ARBA" id="ARBA00004442"/>
    </source>
</evidence>
<reference evidence="7 8" key="2">
    <citation type="submission" date="2019-02" db="EMBL/GenBank/DDBJ databases">
        <title>'Lichenibacterium ramalinii' gen. nov. sp. nov., 'Lichenibacterium minor' gen. nov. sp. nov.</title>
        <authorList>
            <person name="Pankratov T."/>
        </authorList>
    </citation>
    <scope>NUCLEOTIDE SEQUENCE [LARGE SCALE GENOMIC DNA]</scope>
    <source>
        <strain evidence="7 8">RmlP001</strain>
    </source>
</reference>
<evidence type="ECO:0000256" key="4">
    <source>
        <dbReference type="PROSITE-ProRule" id="PRU00473"/>
    </source>
</evidence>
<dbReference type="Gene3D" id="3.30.1330.60">
    <property type="entry name" value="OmpA-like domain"/>
    <property type="match status" value="1"/>
</dbReference>
<dbReference type="InterPro" id="IPR036737">
    <property type="entry name" value="OmpA-like_sf"/>
</dbReference>
<dbReference type="CDD" id="cd07185">
    <property type="entry name" value="OmpA_C-like"/>
    <property type="match status" value="1"/>
</dbReference>
<dbReference type="PROSITE" id="PS51123">
    <property type="entry name" value="OMPA_2"/>
    <property type="match status" value="1"/>
</dbReference>
<keyword evidence="2 4" id="KW-0472">Membrane</keyword>
<reference evidence="7 8" key="1">
    <citation type="submission" date="2018-09" db="EMBL/GenBank/DDBJ databases">
        <authorList>
            <person name="Grouzdev D.S."/>
            <person name="Krutkina M.S."/>
        </authorList>
    </citation>
    <scope>NUCLEOTIDE SEQUENCE [LARGE SCALE GENOMIC DNA]</scope>
    <source>
        <strain evidence="7 8">RmlP001</strain>
    </source>
</reference>
<dbReference type="GO" id="GO:0009279">
    <property type="term" value="C:cell outer membrane"/>
    <property type="evidence" value="ECO:0007669"/>
    <property type="project" value="UniProtKB-SubCell"/>
</dbReference>
<evidence type="ECO:0000256" key="5">
    <source>
        <dbReference type="SAM" id="SignalP"/>
    </source>
</evidence>
<dbReference type="AlphaFoldDB" id="A0A4Q2RBF2"/>
<evidence type="ECO:0000313" key="7">
    <source>
        <dbReference type="EMBL" id="RYB03382.1"/>
    </source>
</evidence>
<feature type="signal peptide" evidence="5">
    <location>
        <begin position="1"/>
        <end position="22"/>
    </location>
</feature>
<gene>
    <name evidence="7" type="ORF">D3272_16590</name>
</gene>
<dbReference type="OrthoDB" id="9809164at2"/>
<evidence type="ECO:0000259" key="6">
    <source>
        <dbReference type="PROSITE" id="PS51123"/>
    </source>
</evidence>
<dbReference type="PROSITE" id="PS51257">
    <property type="entry name" value="PROKAR_LIPOPROTEIN"/>
    <property type="match status" value="1"/>
</dbReference>
<keyword evidence="3" id="KW-0998">Cell outer membrane</keyword>
<dbReference type="EMBL" id="QYBC01000014">
    <property type="protein sequence ID" value="RYB03382.1"/>
    <property type="molecule type" value="Genomic_DNA"/>
</dbReference>
<dbReference type="InterPro" id="IPR050330">
    <property type="entry name" value="Bact_OuterMem_StrucFunc"/>
</dbReference>
<feature type="domain" description="OmpA-like" evidence="6">
    <location>
        <begin position="52"/>
        <end position="169"/>
    </location>
</feature>
<protein>
    <submittedName>
        <fullName evidence="7">Peptidoglycan-associated lipoprotein</fullName>
    </submittedName>
</protein>
<feature type="chain" id="PRO_5020597374" evidence="5">
    <location>
        <begin position="23"/>
        <end position="170"/>
    </location>
</feature>
<dbReference type="PANTHER" id="PTHR30329:SF21">
    <property type="entry name" value="LIPOPROTEIN YIAD-RELATED"/>
    <property type="match status" value="1"/>
</dbReference>
<proteinExistence type="predicted"/>
<dbReference type="InterPro" id="IPR006665">
    <property type="entry name" value="OmpA-like"/>
</dbReference>
<organism evidence="7 8">
    <name type="scientific">Lichenibacterium ramalinae</name>
    <dbReference type="NCBI Taxonomy" id="2316527"/>
    <lineage>
        <taxon>Bacteria</taxon>
        <taxon>Pseudomonadati</taxon>
        <taxon>Pseudomonadota</taxon>
        <taxon>Alphaproteobacteria</taxon>
        <taxon>Hyphomicrobiales</taxon>
        <taxon>Lichenihabitantaceae</taxon>
        <taxon>Lichenibacterium</taxon>
    </lineage>
</organism>
<comment type="caution">
    <text evidence="7">The sequence shown here is derived from an EMBL/GenBank/DDBJ whole genome shotgun (WGS) entry which is preliminary data.</text>
</comment>